<organism evidence="1 2">
    <name type="scientific">Datura stramonium</name>
    <name type="common">Jimsonweed</name>
    <name type="synonym">Common thornapple</name>
    <dbReference type="NCBI Taxonomy" id="4076"/>
    <lineage>
        <taxon>Eukaryota</taxon>
        <taxon>Viridiplantae</taxon>
        <taxon>Streptophyta</taxon>
        <taxon>Embryophyta</taxon>
        <taxon>Tracheophyta</taxon>
        <taxon>Spermatophyta</taxon>
        <taxon>Magnoliopsida</taxon>
        <taxon>eudicotyledons</taxon>
        <taxon>Gunneridae</taxon>
        <taxon>Pentapetalae</taxon>
        <taxon>asterids</taxon>
        <taxon>lamiids</taxon>
        <taxon>Solanales</taxon>
        <taxon>Solanaceae</taxon>
        <taxon>Solanoideae</taxon>
        <taxon>Datureae</taxon>
        <taxon>Datura</taxon>
    </lineage>
</organism>
<dbReference type="EMBL" id="JACEIK010001559">
    <property type="protein sequence ID" value="MCD7470397.1"/>
    <property type="molecule type" value="Genomic_DNA"/>
</dbReference>
<dbReference type="Proteomes" id="UP000823775">
    <property type="component" value="Unassembled WGS sequence"/>
</dbReference>
<accession>A0ABS8TFY9</accession>
<proteinExistence type="predicted"/>
<comment type="caution">
    <text evidence="1">The sequence shown here is derived from an EMBL/GenBank/DDBJ whole genome shotgun (WGS) entry which is preliminary data.</text>
</comment>
<name>A0ABS8TFY9_DATST</name>
<evidence type="ECO:0000313" key="1">
    <source>
        <dbReference type="EMBL" id="MCD7470397.1"/>
    </source>
</evidence>
<sequence length="119" mass="12999">MASSEIVDSGRFAASSTTMDLLPRLRNLAVGSDEHLEIHEPFLKLQRSAESNKAKEIMLMASSTKGNNMTESKQRLSYAMVSAKQAESAADLVTPAVNMTPSLGILIQEHQMPSANCFW</sequence>
<evidence type="ECO:0000313" key="2">
    <source>
        <dbReference type="Proteomes" id="UP000823775"/>
    </source>
</evidence>
<keyword evidence="2" id="KW-1185">Reference proteome</keyword>
<protein>
    <submittedName>
        <fullName evidence="1">Uncharacterized protein</fullName>
    </submittedName>
</protein>
<gene>
    <name evidence="1" type="ORF">HAX54_010216</name>
</gene>
<reference evidence="1 2" key="1">
    <citation type="journal article" date="2021" name="BMC Genomics">
        <title>Datura genome reveals duplications of psychoactive alkaloid biosynthetic genes and high mutation rate following tissue culture.</title>
        <authorList>
            <person name="Rajewski A."/>
            <person name="Carter-House D."/>
            <person name="Stajich J."/>
            <person name="Litt A."/>
        </authorList>
    </citation>
    <scope>NUCLEOTIDE SEQUENCE [LARGE SCALE GENOMIC DNA]</scope>
    <source>
        <strain evidence="1">AR-01</strain>
    </source>
</reference>